<gene>
    <name evidence="2" type="ORF">SAMN04489716_0851</name>
</gene>
<feature type="compositionally biased region" description="Basic and acidic residues" evidence="1">
    <location>
        <begin position="112"/>
        <end position="142"/>
    </location>
</feature>
<dbReference type="EMBL" id="LT629758">
    <property type="protein sequence ID" value="SDS46969.1"/>
    <property type="molecule type" value="Genomic_DNA"/>
</dbReference>
<feature type="region of interest" description="Disordered" evidence="1">
    <location>
        <begin position="200"/>
        <end position="231"/>
    </location>
</feature>
<dbReference type="AlphaFoldDB" id="A0A1H1SHY9"/>
<sequence>MEKIRLSRRRGRADSGPGKELRSSRLPGRALHPANHHNFHVLSTKQSSESPAQNKKNPCMFVPRPSHGDPPGRGHSETRRVPPWPPPGRRHDHSTKARRDPLEETAPSAEVRSPRERAEPPADPRPRIEEPRRRTGERSLRIEGTRPYFEEWRLRIEERRACTWSPRPAAEPLSAIVQPPCRRAKALASEAFRGQGRVVSCGANRTRTPHADRLPLDRESRSQGRRNGGRR</sequence>
<feature type="compositionally biased region" description="Basic and acidic residues" evidence="1">
    <location>
        <begin position="66"/>
        <end position="80"/>
    </location>
</feature>
<evidence type="ECO:0000313" key="2">
    <source>
        <dbReference type="EMBL" id="SDS46969.1"/>
    </source>
</evidence>
<feature type="region of interest" description="Disordered" evidence="1">
    <location>
        <begin position="1"/>
        <end position="142"/>
    </location>
</feature>
<dbReference type="Proteomes" id="UP000198688">
    <property type="component" value="Chromosome I"/>
</dbReference>
<accession>A0A1H1SHY9</accession>
<evidence type="ECO:0000256" key="1">
    <source>
        <dbReference type="SAM" id="MobiDB-lite"/>
    </source>
</evidence>
<feature type="compositionally biased region" description="Basic and acidic residues" evidence="1">
    <location>
        <begin position="209"/>
        <end position="222"/>
    </location>
</feature>
<reference evidence="2 3" key="1">
    <citation type="submission" date="2016-10" db="EMBL/GenBank/DDBJ databases">
        <authorList>
            <person name="de Groot N.N."/>
        </authorList>
    </citation>
    <scope>NUCLEOTIDE SEQUENCE [LARGE SCALE GENOMIC DNA]</scope>
    <source>
        <strain evidence="2 3">DSM 43941</strain>
    </source>
</reference>
<organism evidence="2 3">
    <name type="scientific">Actinoplanes derwentensis</name>
    <dbReference type="NCBI Taxonomy" id="113562"/>
    <lineage>
        <taxon>Bacteria</taxon>
        <taxon>Bacillati</taxon>
        <taxon>Actinomycetota</taxon>
        <taxon>Actinomycetes</taxon>
        <taxon>Micromonosporales</taxon>
        <taxon>Micromonosporaceae</taxon>
        <taxon>Actinoplanes</taxon>
    </lineage>
</organism>
<protein>
    <submittedName>
        <fullName evidence="2">Uncharacterized protein</fullName>
    </submittedName>
</protein>
<evidence type="ECO:0000313" key="3">
    <source>
        <dbReference type="Proteomes" id="UP000198688"/>
    </source>
</evidence>
<proteinExistence type="predicted"/>
<name>A0A1H1SHY9_9ACTN</name>
<keyword evidence="3" id="KW-1185">Reference proteome</keyword>
<feature type="compositionally biased region" description="Basic residues" evidence="1">
    <location>
        <begin position="1"/>
        <end position="11"/>
    </location>
</feature>
<feature type="compositionally biased region" description="Polar residues" evidence="1">
    <location>
        <begin position="41"/>
        <end position="56"/>
    </location>
</feature>